<dbReference type="EMBL" id="JAVXUP010002950">
    <property type="protein sequence ID" value="KAK3000685.1"/>
    <property type="molecule type" value="Genomic_DNA"/>
</dbReference>
<organism evidence="1 2">
    <name type="scientific">Escallonia herrerae</name>
    <dbReference type="NCBI Taxonomy" id="1293975"/>
    <lineage>
        <taxon>Eukaryota</taxon>
        <taxon>Viridiplantae</taxon>
        <taxon>Streptophyta</taxon>
        <taxon>Embryophyta</taxon>
        <taxon>Tracheophyta</taxon>
        <taxon>Spermatophyta</taxon>
        <taxon>Magnoliopsida</taxon>
        <taxon>eudicotyledons</taxon>
        <taxon>Gunneridae</taxon>
        <taxon>Pentapetalae</taxon>
        <taxon>asterids</taxon>
        <taxon>campanulids</taxon>
        <taxon>Escalloniales</taxon>
        <taxon>Escalloniaceae</taxon>
        <taxon>Escallonia</taxon>
    </lineage>
</organism>
<evidence type="ECO:0000313" key="2">
    <source>
        <dbReference type="Proteomes" id="UP001188597"/>
    </source>
</evidence>
<reference evidence="1" key="1">
    <citation type="submission" date="2022-12" db="EMBL/GenBank/DDBJ databases">
        <title>Draft genome assemblies for two species of Escallonia (Escalloniales).</title>
        <authorList>
            <person name="Chanderbali A."/>
            <person name="Dervinis C."/>
            <person name="Anghel I."/>
            <person name="Soltis D."/>
            <person name="Soltis P."/>
            <person name="Zapata F."/>
        </authorList>
    </citation>
    <scope>NUCLEOTIDE SEQUENCE</scope>
    <source>
        <strain evidence="1">UCBG64.0493</strain>
        <tissue evidence="1">Leaf</tissue>
    </source>
</reference>
<evidence type="ECO:0000313" key="1">
    <source>
        <dbReference type="EMBL" id="KAK3000685.1"/>
    </source>
</evidence>
<dbReference type="Proteomes" id="UP001188597">
    <property type="component" value="Unassembled WGS sequence"/>
</dbReference>
<keyword evidence="2" id="KW-1185">Reference proteome</keyword>
<gene>
    <name evidence="1" type="ORF">RJ639_022138</name>
</gene>
<sequence>MRTINTISGGVTTSGLSGQTHKAYAREVCFTSHSLNKKMKSLSAISFSDEYIRDIKIPHENPPVVTLKVEVAVEVVFIVVEVVVVIVKKEVVVVGMVVAMLATLGMVGEGTELAVTVDGEYGRAYQYHSYRKASPDTHNANRRLEIRGFAQVEDCWFVGCLEIEFEI</sequence>
<dbReference type="AlphaFoldDB" id="A0AA88V2W2"/>
<name>A0AA88V2W2_9ASTE</name>
<accession>A0AA88V2W2</accession>
<proteinExistence type="predicted"/>
<comment type="caution">
    <text evidence="1">The sequence shown here is derived from an EMBL/GenBank/DDBJ whole genome shotgun (WGS) entry which is preliminary data.</text>
</comment>
<protein>
    <submittedName>
        <fullName evidence="1">Uncharacterized protein</fullName>
    </submittedName>
</protein>